<dbReference type="CDD" id="cd01949">
    <property type="entry name" value="GGDEF"/>
    <property type="match status" value="1"/>
</dbReference>
<dbReference type="EMBL" id="MPDK01000008">
    <property type="protein sequence ID" value="PWI57795.1"/>
    <property type="molecule type" value="Genomic_DNA"/>
</dbReference>
<accession>A0A2U3D958</accession>
<dbReference type="PROSITE" id="PS50887">
    <property type="entry name" value="GGDEF"/>
    <property type="match status" value="1"/>
</dbReference>
<evidence type="ECO:0000313" key="4">
    <source>
        <dbReference type="EMBL" id="PWI57795.1"/>
    </source>
</evidence>
<sequence length="725" mass="82349">MGRRTTPFTYNTEFILQAIDLGVYGVDAQGCIEFCNDEFTRILGYSKKELVGQHAHRLFHDRTAAGEVLAEAECALCRLRDDEGVQRVHYERFWTKHGVPVIVDCTSLRVTKDGLVSGLLVSCRPLDTFVRADTILFFQNQLLERIAKGENLRAIMEKLSEYVDQLFPGAKSSILLYDAVKQGLQEYVGNNLPKDFYTAIAEHAAVYEREGGYQAGESLWRSVFTSSVPSSIQDPAFYCTYPLATRDHKILGIFVLVFGQNREPAPSDLRLLEMLVHLAGLAVEREYRQQKIQELACFDSITGLANRVLYWETATRELTEAIEKQNTQFAILFFDVDRFRTVNEGLGHEAGDLLLKTIAERLKQSIGEERFAARIGGDEFVVILKDTLLEQDVLEFAQRIHELLAQPFVLAQGQVIHLTVSMGVAMYPQHGKDVYVLTKNAETAMYVAKDSGRNTVRFYAQVMESNIQERMWIEEELDYALKEQQFRVFYQPKMHIATGHITSAEALLRWFHPVRGLISPGEFIPIAEQTGQIVAIGEWVVKKVCEHLTRSTELGLPLLPIAVNVSPKQFQHPQFIYKLRQIFEETGVDPSFVEVEITETTLMDNTEETLNKLLLLKQIGVRIAIDDFGMGYSSLGYLKRFPVNALKIDQSFIREVHDESTAAIVTVMIALGHQLQMHVIAEGVETEAQLDFLRQHGCDEIQGYLLSKPMPLNEFRDFVRKNYGL</sequence>
<dbReference type="Gene3D" id="3.20.20.450">
    <property type="entry name" value="EAL domain"/>
    <property type="match status" value="1"/>
</dbReference>
<dbReference type="InterPro" id="IPR035965">
    <property type="entry name" value="PAS-like_dom_sf"/>
</dbReference>
<dbReference type="SUPFAM" id="SSF55781">
    <property type="entry name" value="GAF domain-like"/>
    <property type="match status" value="1"/>
</dbReference>
<dbReference type="Gene3D" id="3.30.450.40">
    <property type="match status" value="1"/>
</dbReference>
<dbReference type="InterPro" id="IPR035919">
    <property type="entry name" value="EAL_sf"/>
</dbReference>
<dbReference type="SUPFAM" id="SSF55785">
    <property type="entry name" value="PYP-like sensor domain (PAS domain)"/>
    <property type="match status" value="1"/>
</dbReference>
<dbReference type="Gene3D" id="3.30.70.270">
    <property type="match status" value="1"/>
</dbReference>
<dbReference type="InterPro" id="IPR001633">
    <property type="entry name" value="EAL_dom"/>
</dbReference>
<dbReference type="SUPFAM" id="SSF141868">
    <property type="entry name" value="EAL domain-like"/>
    <property type="match status" value="1"/>
</dbReference>
<dbReference type="GO" id="GO:0006355">
    <property type="term" value="P:regulation of DNA-templated transcription"/>
    <property type="evidence" value="ECO:0007669"/>
    <property type="project" value="InterPro"/>
</dbReference>
<feature type="domain" description="EAL" evidence="2">
    <location>
        <begin position="470"/>
        <end position="723"/>
    </location>
</feature>
<dbReference type="SMART" id="SM00267">
    <property type="entry name" value="GGDEF"/>
    <property type="match status" value="1"/>
</dbReference>
<dbReference type="InterPro" id="IPR029787">
    <property type="entry name" value="Nucleotide_cyclase"/>
</dbReference>
<evidence type="ECO:0000259" key="1">
    <source>
        <dbReference type="PROSITE" id="PS50112"/>
    </source>
</evidence>
<dbReference type="SMART" id="SM00052">
    <property type="entry name" value="EAL"/>
    <property type="match status" value="1"/>
</dbReference>
<evidence type="ECO:0000259" key="3">
    <source>
        <dbReference type="PROSITE" id="PS50887"/>
    </source>
</evidence>
<dbReference type="CDD" id="cd00130">
    <property type="entry name" value="PAS"/>
    <property type="match status" value="1"/>
</dbReference>
<dbReference type="SUPFAM" id="SSF55073">
    <property type="entry name" value="Nucleotide cyclase"/>
    <property type="match status" value="1"/>
</dbReference>
<dbReference type="Gene3D" id="3.30.450.20">
    <property type="entry name" value="PAS domain"/>
    <property type="match status" value="1"/>
</dbReference>
<protein>
    <recommendedName>
        <fullName evidence="6">Diguanylate cyclase</fullName>
    </recommendedName>
</protein>
<dbReference type="NCBIfam" id="TIGR00229">
    <property type="entry name" value="sensory_box"/>
    <property type="match status" value="1"/>
</dbReference>
<dbReference type="OrthoDB" id="9759607at2"/>
<dbReference type="NCBIfam" id="TIGR00254">
    <property type="entry name" value="GGDEF"/>
    <property type="match status" value="1"/>
</dbReference>
<dbReference type="InterPro" id="IPR052155">
    <property type="entry name" value="Biofilm_reg_signaling"/>
</dbReference>
<comment type="caution">
    <text evidence="4">The sequence shown here is derived from an EMBL/GenBank/DDBJ whole genome shotgun (WGS) entry which is preliminary data.</text>
</comment>
<dbReference type="PANTHER" id="PTHR44757:SF2">
    <property type="entry name" value="BIOFILM ARCHITECTURE MAINTENANCE PROTEIN MBAA"/>
    <property type="match status" value="1"/>
</dbReference>
<dbReference type="Proteomes" id="UP000245380">
    <property type="component" value="Unassembled WGS sequence"/>
</dbReference>
<dbReference type="RefSeq" id="WP_109430328.1">
    <property type="nucleotide sequence ID" value="NZ_MPDK01000008.1"/>
</dbReference>
<proteinExistence type="predicted"/>
<dbReference type="InterPro" id="IPR029016">
    <property type="entry name" value="GAF-like_dom_sf"/>
</dbReference>
<feature type="domain" description="PAS" evidence="1">
    <location>
        <begin position="15"/>
        <end position="60"/>
    </location>
</feature>
<evidence type="ECO:0008006" key="6">
    <source>
        <dbReference type="Google" id="ProtNLM"/>
    </source>
</evidence>
<dbReference type="InterPro" id="IPR000160">
    <property type="entry name" value="GGDEF_dom"/>
</dbReference>
<dbReference type="PROSITE" id="PS50112">
    <property type="entry name" value="PAS"/>
    <property type="match status" value="1"/>
</dbReference>
<feature type="domain" description="GGDEF" evidence="3">
    <location>
        <begin position="327"/>
        <end position="461"/>
    </location>
</feature>
<dbReference type="Pfam" id="PF00563">
    <property type="entry name" value="EAL"/>
    <property type="match status" value="1"/>
</dbReference>
<dbReference type="InterPro" id="IPR043128">
    <property type="entry name" value="Rev_trsase/Diguanyl_cyclase"/>
</dbReference>
<dbReference type="FunFam" id="3.20.20.450:FF:000001">
    <property type="entry name" value="Cyclic di-GMP phosphodiesterase yahA"/>
    <property type="match status" value="1"/>
</dbReference>
<name>A0A2U3D958_SULT2</name>
<dbReference type="PROSITE" id="PS50883">
    <property type="entry name" value="EAL"/>
    <property type="match status" value="1"/>
</dbReference>
<organism evidence="4 5">
    <name type="scientific">Sulfoacidibacillus thermotolerans</name>
    <name type="common">Acidibacillus sulfuroxidans</name>
    <dbReference type="NCBI Taxonomy" id="1765684"/>
    <lineage>
        <taxon>Bacteria</taxon>
        <taxon>Bacillati</taxon>
        <taxon>Bacillota</taxon>
        <taxon>Bacilli</taxon>
        <taxon>Bacillales</taxon>
        <taxon>Alicyclobacillaceae</taxon>
        <taxon>Sulfoacidibacillus</taxon>
    </lineage>
</organism>
<dbReference type="PANTHER" id="PTHR44757">
    <property type="entry name" value="DIGUANYLATE CYCLASE DGCP"/>
    <property type="match status" value="1"/>
</dbReference>
<dbReference type="InterPro" id="IPR013767">
    <property type="entry name" value="PAS_fold"/>
</dbReference>
<dbReference type="CDD" id="cd01948">
    <property type="entry name" value="EAL"/>
    <property type="match status" value="1"/>
</dbReference>
<dbReference type="Pfam" id="PF00989">
    <property type="entry name" value="PAS"/>
    <property type="match status" value="1"/>
</dbReference>
<keyword evidence="5" id="KW-1185">Reference proteome</keyword>
<gene>
    <name evidence="4" type="ORF">BM613_06265</name>
</gene>
<dbReference type="InterPro" id="IPR000014">
    <property type="entry name" value="PAS"/>
</dbReference>
<dbReference type="SMART" id="SM00065">
    <property type="entry name" value="GAF"/>
    <property type="match status" value="1"/>
</dbReference>
<evidence type="ECO:0000313" key="5">
    <source>
        <dbReference type="Proteomes" id="UP000245380"/>
    </source>
</evidence>
<dbReference type="AlphaFoldDB" id="A0A2U3D958"/>
<dbReference type="InterPro" id="IPR003018">
    <property type="entry name" value="GAF"/>
</dbReference>
<dbReference type="SMART" id="SM00091">
    <property type="entry name" value="PAS"/>
    <property type="match status" value="1"/>
</dbReference>
<evidence type="ECO:0000259" key="2">
    <source>
        <dbReference type="PROSITE" id="PS50883"/>
    </source>
</evidence>
<dbReference type="Pfam" id="PF00990">
    <property type="entry name" value="GGDEF"/>
    <property type="match status" value="1"/>
</dbReference>
<reference evidence="4 5" key="1">
    <citation type="submission" date="2016-11" db="EMBL/GenBank/DDBJ databases">
        <title>Comparative genomics of Acidibacillus ferroxidans species.</title>
        <authorList>
            <person name="Oliveira G."/>
            <person name="Nunes G."/>
            <person name="Oliveira R."/>
            <person name="Araujo F."/>
            <person name="Salim A."/>
            <person name="Scholte L."/>
            <person name="Morais D."/>
            <person name="Nancucheo I."/>
            <person name="Johnson D.B."/>
            <person name="Grail B."/>
            <person name="Bittencourt J."/>
            <person name="Valadares R."/>
        </authorList>
    </citation>
    <scope>NUCLEOTIDE SEQUENCE [LARGE SCALE GENOMIC DNA]</scope>
    <source>
        <strain evidence="4 5">Y002</strain>
    </source>
</reference>